<organism evidence="2 3">
    <name type="scientific">Plakobranchus ocellatus</name>
    <dbReference type="NCBI Taxonomy" id="259542"/>
    <lineage>
        <taxon>Eukaryota</taxon>
        <taxon>Metazoa</taxon>
        <taxon>Spiralia</taxon>
        <taxon>Lophotrochozoa</taxon>
        <taxon>Mollusca</taxon>
        <taxon>Gastropoda</taxon>
        <taxon>Heterobranchia</taxon>
        <taxon>Euthyneura</taxon>
        <taxon>Panpulmonata</taxon>
        <taxon>Sacoglossa</taxon>
        <taxon>Placobranchoidea</taxon>
        <taxon>Plakobranchidae</taxon>
        <taxon>Plakobranchus</taxon>
    </lineage>
</organism>
<dbReference type="EMBL" id="BLXT01006262">
    <property type="protein sequence ID" value="GFO30723.1"/>
    <property type="molecule type" value="Genomic_DNA"/>
</dbReference>
<evidence type="ECO:0000313" key="3">
    <source>
        <dbReference type="Proteomes" id="UP000735302"/>
    </source>
</evidence>
<evidence type="ECO:0000313" key="2">
    <source>
        <dbReference type="EMBL" id="GFO30723.1"/>
    </source>
</evidence>
<comment type="caution">
    <text evidence="2">The sequence shown here is derived from an EMBL/GenBank/DDBJ whole genome shotgun (WGS) entry which is preliminary data.</text>
</comment>
<evidence type="ECO:0000256" key="1">
    <source>
        <dbReference type="SAM" id="MobiDB-lite"/>
    </source>
</evidence>
<sequence length="101" mass="11147">MTLYDKLNGEDDEDNDDDDDDDDDDDTVLINCCTGRKGLRYNPTPTRGKPWRRAASRAGGQLFRSPTYSLQCGSRDLKVDRSLSAGLGQLQSQLGTTSDKS</sequence>
<name>A0AAV4CGP5_9GAST</name>
<feature type="region of interest" description="Disordered" evidence="1">
    <location>
        <begin position="39"/>
        <end position="60"/>
    </location>
</feature>
<feature type="compositionally biased region" description="Acidic residues" evidence="1">
    <location>
        <begin position="10"/>
        <end position="27"/>
    </location>
</feature>
<feature type="region of interest" description="Disordered" evidence="1">
    <location>
        <begin position="1"/>
        <end position="27"/>
    </location>
</feature>
<accession>A0AAV4CGP5</accession>
<keyword evidence="3" id="KW-1185">Reference proteome</keyword>
<reference evidence="2 3" key="1">
    <citation type="journal article" date="2021" name="Elife">
        <title>Chloroplast acquisition without the gene transfer in kleptoplastic sea slugs, Plakobranchus ocellatus.</title>
        <authorList>
            <person name="Maeda T."/>
            <person name="Takahashi S."/>
            <person name="Yoshida T."/>
            <person name="Shimamura S."/>
            <person name="Takaki Y."/>
            <person name="Nagai Y."/>
            <person name="Toyoda A."/>
            <person name="Suzuki Y."/>
            <person name="Arimoto A."/>
            <person name="Ishii H."/>
            <person name="Satoh N."/>
            <person name="Nishiyama T."/>
            <person name="Hasebe M."/>
            <person name="Maruyama T."/>
            <person name="Minagawa J."/>
            <person name="Obokata J."/>
            <person name="Shigenobu S."/>
        </authorList>
    </citation>
    <scope>NUCLEOTIDE SEQUENCE [LARGE SCALE GENOMIC DNA]</scope>
</reference>
<dbReference type="Proteomes" id="UP000735302">
    <property type="component" value="Unassembled WGS sequence"/>
</dbReference>
<protein>
    <submittedName>
        <fullName evidence="2">Uncharacterized protein</fullName>
    </submittedName>
</protein>
<proteinExistence type="predicted"/>
<dbReference type="AlphaFoldDB" id="A0AAV4CGP5"/>
<gene>
    <name evidence="2" type="ORF">PoB_005722800</name>
</gene>